<accession>A0A835K8Q1</accession>
<dbReference type="EMBL" id="JADGMS010000004">
    <property type="protein sequence ID" value="KAF9684789.1"/>
    <property type="molecule type" value="Genomic_DNA"/>
</dbReference>
<feature type="compositionally biased region" description="Pro residues" evidence="1">
    <location>
        <begin position="10"/>
        <end position="24"/>
    </location>
</feature>
<dbReference type="AlphaFoldDB" id="A0A835K8Q1"/>
<gene>
    <name evidence="2" type="ORF">SADUNF_Sadunf04G0155000</name>
</gene>
<comment type="caution">
    <text evidence="2">The sequence shown here is derived from an EMBL/GenBank/DDBJ whole genome shotgun (WGS) entry which is preliminary data.</text>
</comment>
<evidence type="ECO:0000256" key="1">
    <source>
        <dbReference type="SAM" id="MobiDB-lite"/>
    </source>
</evidence>
<organism evidence="2 3">
    <name type="scientific">Salix dunnii</name>
    <dbReference type="NCBI Taxonomy" id="1413687"/>
    <lineage>
        <taxon>Eukaryota</taxon>
        <taxon>Viridiplantae</taxon>
        <taxon>Streptophyta</taxon>
        <taxon>Embryophyta</taxon>
        <taxon>Tracheophyta</taxon>
        <taxon>Spermatophyta</taxon>
        <taxon>Magnoliopsida</taxon>
        <taxon>eudicotyledons</taxon>
        <taxon>Gunneridae</taxon>
        <taxon>Pentapetalae</taxon>
        <taxon>rosids</taxon>
        <taxon>fabids</taxon>
        <taxon>Malpighiales</taxon>
        <taxon>Salicaceae</taxon>
        <taxon>Saliceae</taxon>
        <taxon>Salix</taxon>
    </lineage>
</organism>
<name>A0A835K8Q1_9ROSI</name>
<keyword evidence="3" id="KW-1185">Reference proteome</keyword>
<evidence type="ECO:0000313" key="2">
    <source>
        <dbReference type="EMBL" id="KAF9684789.1"/>
    </source>
</evidence>
<feature type="region of interest" description="Disordered" evidence="1">
    <location>
        <begin position="1"/>
        <end position="29"/>
    </location>
</feature>
<dbReference type="Proteomes" id="UP000657918">
    <property type="component" value="Chromosome 4"/>
</dbReference>
<protein>
    <submittedName>
        <fullName evidence="2">Uncharacterized protein</fullName>
    </submittedName>
</protein>
<sequence>MAMAPQSQRNPPPFHSPHQTPPLPSHSLPSIYKDSGGSFSYYPQNRSFTDFEPSSQVPSSLLSNNSFSLATNSLLFQTNQEGLFSPMQYYHPVKDNYLVFGSESSCSSNSDGSCSLISHGREIKQEYMGFHSFMSSNGYGDQNQKVMLGNGNNGDEILNQWVEKANGSIGETPSDYDFIENVKQLVSSSANRNDVSNNYNNDNLLIDENKTQETVMYHYY</sequence>
<evidence type="ECO:0000313" key="3">
    <source>
        <dbReference type="Proteomes" id="UP000657918"/>
    </source>
</evidence>
<reference evidence="2 3" key="1">
    <citation type="submission" date="2020-10" db="EMBL/GenBank/DDBJ databases">
        <title>Plant Genome Project.</title>
        <authorList>
            <person name="Zhang R.-G."/>
        </authorList>
    </citation>
    <scope>NUCLEOTIDE SEQUENCE [LARGE SCALE GENOMIC DNA]</scope>
    <source>
        <strain evidence="2">FAFU-HL-1</strain>
        <tissue evidence="2">Leaf</tissue>
    </source>
</reference>
<dbReference type="OrthoDB" id="848422at2759"/>
<proteinExistence type="predicted"/>